<feature type="chain" id="PRO_5046484163" evidence="1">
    <location>
        <begin position="24"/>
        <end position="195"/>
    </location>
</feature>
<organism evidence="3 4">
    <name type="scientific">Ponticoccus alexandrii</name>
    <dbReference type="NCBI Taxonomy" id="1943633"/>
    <lineage>
        <taxon>Bacteria</taxon>
        <taxon>Pseudomonadati</taxon>
        <taxon>Pseudomonadota</taxon>
        <taxon>Alphaproteobacteria</taxon>
        <taxon>Rhodobacterales</taxon>
        <taxon>Roseobacteraceae</taxon>
        <taxon>Ponticoccus</taxon>
    </lineage>
</organism>
<proteinExistence type="predicted"/>
<protein>
    <submittedName>
        <fullName evidence="3">DUF2314 domain-containing protein</fullName>
    </submittedName>
</protein>
<reference evidence="3 4" key="1">
    <citation type="submission" date="2019-12" db="EMBL/GenBank/DDBJ databases">
        <title>Complete Genome Sequence of a Quorum-Sensing Bacterium,Rhodobacteraceae bacterium C31, Isolated from a marine microalgae symbiotic bacteria.</title>
        <authorList>
            <person name="Zhang Y."/>
        </authorList>
    </citation>
    <scope>NUCLEOTIDE SEQUENCE [LARGE SCALE GENOMIC DNA]</scope>
    <source>
        <strain evidence="3 4">C31</strain>
    </source>
</reference>
<feature type="domain" description="DUF2314" evidence="2">
    <location>
        <begin position="59"/>
        <end position="179"/>
    </location>
</feature>
<dbReference type="Proteomes" id="UP000596387">
    <property type="component" value="Chromosome"/>
</dbReference>
<dbReference type="EMBL" id="CP047166">
    <property type="protein sequence ID" value="QRF67187.1"/>
    <property type="molecule type" value="Genomic_DNA"/>
</dbReference>
<dbReference type="RefSeq" id="WP_023850458.1">
    <property type="nucleotide sequence ID" value="NZ_CP047166.1"/>
</dbReference>
<dbReference type="InterPro" id="IPR018756">
    <property type="entry name" value="DUF2314"/>
</dbReference>
<dbReference type="Pfam" id="PF10077">
    <property type="entry name" value="DUF2314"/>
    <property type="match status" value="1"/>
</dbReference>
<accession>A0ABX7FA99</accession>
<keyword evidence="1" id="KW-0732">Signal</keyword>
<sequence length="195" mass="22324">MVLHRFIGLGALLLTLGILPVLAQDAPVIPFDEEGPVEEVPVSDHPIRHLPVLRFRSSDPRMNEAYRQARAALPNVVSATEKRHGFFSPSLALLIAVKVPDAEQPIEFVWVDTIRRKGDHFTARLAAWPRRIPGKRLRDEIVFVYPQVYDWAVQAVDGRYYGYFTTRVLLKDMEEPQRSRIGVTLVPRPVPQLWR</sequence>
<gene>
    <name evidence="3" type="ORF">GQA70_13235</name>
</gene>
<evidence type="ECO:0000313" key="3">
    <source>
        <dbReference type="EMBL" id="QRF67187.1"/>
    </source>
</evidence>
<evidence type="ECO:0000259" key="2">
    <source>
        <dbReference type="Pfam" id="PF10077"/>
    </source>
</evidence>
<keyword evidence="4" id="KW-1185">Reference proteome</keyword>
<evidence type="ECO:0000256" key="1">
    <source>
        <dbReference type="SAM" id="SignalP"/>
    </source>
</evidence>
<feature type="signal peptide" evidence="1">
    <location>
        <begin position="1"/>
        <end position="23"/>
    </location>
</feature>
<name>A0ABX7FA99_9RHOB</name>
<evidence type="ECO:0000313" key="4">
    <source>
        <dbReference type="Proteomes" id="UP000596387"/>
    </source>
</evidence>